<gene>
    <name evidence="2" type="ORF">PPYR1160_LOCUS9688</name>
</gene>
<evidence type="ECO:0000313" key="2">
    <source>
        <dbReference type="EMBL" id="CAD8260186.1"/>
    </source>
</evidence>
<accession>A0A7R9UC62</accession>
<protein>
    <submittedName>
        <fullName evidence="2">Uncharacterized protein</fullName>
    </submittedName>
</protein>
<feature type="signal peptide" evidence="1">
    <location>
        <begin position="1"/>
        <end position="22"/>
    </location>
</feature>
<evidence type="ECO:0000256" key="1">
    <source>
        <dbReference type="SAM" id="SignalP"/>
    </source>
</evidence>
<dbReference type="AlphaFoldDB" id="A0A7R9UC62"/>
<name>A0A7R9UC62_9STRA</name>
<reference evidence="2" key="1">
    <citation type="submission" date="2021-01" db="EMBL/GenBank/DDBJ databases">
        <authorList>
            <person name="Corre E."/>
            <person name="Pelletier E."/>
            <person name="Niang G."/>
            <person name="Scheremetjew M."/>
            <person name="Finn R."/>
            <person name="Kale V."/>
            <person name="Holt S."/>
            <person name="Cochrane G."/>
            <person name="Meng A."/>
            <person name="Brown T."/>
            <person name="Cohen L."/>
        </authorList>
    </citation>
    <scope>NUCLEOTIDE SEQUENCE</scope>
    <source>
        <strain evidence="2">CCMP2078</strain>
    </source>
</reference>
<organism evidence="2">
    <name type="scientific">Pinguiococcus pyrenoidosus</name>
    <dbReference type="NCBI Taxonomy" id="172671"/>
    <lineage>
        <taxon>Eukaryota</taxon>
        <taxon>Sar</taxon>
        <taxon>Stramenopiles</taxon>
        <taxon>Ochrophyta</taxon>
        <taxon>Pinguiophyceae</taxon>
        <taxon>Pinguiochrysidales</taxon>
        <taxon>Pinguiochrysidaceae</taxon>
        <taxon>Pinguiococcus</taxon>
    </lineage>
</organism>
<feature type="chain" id="PRO_5030642187" evidence="1">
    <location>
        <begin position="23"/>
        <end position="320"/>
    </location>
</feature>
<keyword evidence="1" id="KW-0732">Signal</keyword>
<sequence length="320" mass="34178">MTSTSALLSLLVALTAARTSVAKEIFYVESRSGSETSVLGEKDAFLAAIRDPISQDFDSFDNVFQGDVIEEATESNNEVLPLKFDGFLDASLHSAEADDRLQALQLGGQDFNAYMFHGKLSVDFSRPVEAFGVRAYLLGPLSVERTEFTVYAADGSQTSFAMAHGDDEADTEQVATADFFLGVAEHSQPIVGIEMSNPASLGTAIRSIFVGLQETTELCSQGHLSKDGNFCCSKSCGGCGGCGCASMAGGADECCPSTILESAVPCIASSDTGCVMTSAKHEDRRLDEHNVFWDEDVEKVASAYKARVEGQMREEEAECP</sequence>
<proteinExistence type="predicted"/>
<dbReference type="EMBL" id="HBEA01012721">
    <property type="protein sequence ID" value="CAD8260186.1"/>
    <property type="molecule type" value="Transcribed_RNA"/>
</dbReference>